<dbReference type="InterPro" id="IPR036165">
    <property type="entry name" value="YefM-like_sf"/>
</dbReference>
<dbReference type="EMBL" id="UGYN01000002">
    <property type="protein sequence ID" value="SUI51752.1"/>
    <property type="molecule type" value="Genomic_DNA"/>
</dbReference>
<evidence type="ECO:0000313" key="3">
    <source>
        <dbReference type="EMBL" id="SUI51752.1"/>
    </source>
</evidence>
<evidence type="ECO:0000313" key="5">
    <source>
        <dbReference type="Proteomes" id="UP001558101"/>
    </source>
</evidence>
<dbReference type="Proteomes" id="UP001558101">
    <property type="component" value="Unassembled WGS sequence"/>
</dbReference>
<keyword evidence="5" id="KW-1185">Reference proteome</keyword>
<dbReference type="GeneID" id="74949262"/>
<reference evidence="2 5" key="2">
    <citation type="submission" date="2024-07" db="EMBL/GenBank/DDBJ databases">
        <title>Genomes of novel Serratia strains from suburban soil.</title>
        <authorList>
            <person name="Markert E.X."/>
            <person name="Severe K."/>
            <person name="Severe L."/>
            <person name="Twing K.I."/>
            <person name="Ward L.M."/>
        </authorList>
    </citation>
    <scope>NUCLEOTIDE SEQUENCE [LARGE SCALE GENOMIC DNA]</scope>
    <source>
        <strain evidence="2 5">3C-UT</strain>
    </source>
</reference>
<evidence type="ECO:0000313" key="4">
    <source>
        <dbReference type="Proteomes" id="UP000255529"/>
    </source>
</evidence>
<dbReference type="AlphaFoldDB" id="A0A2X2JLF3"/>
<accession>A0A2X2JLF3</accession>
<dbReference type="RefSeq" id="WP_012005478.1">
    <property type="nucleotide sequence ID" value="NZ_CAMIRW010000015.1"/>
</dbReference>
<dbReference type="EMBL" id="JBFQXQ010000001">
    <property type="protein sequence ID" value="MEX3170619.1"/>
    <property type="molecule type" value="Genomic_DNA"/>
</dbReference>
<proteinExistence type="inferred from homology"/>
<organism evidence="3 4">
    <name type="scientific">Serratia quinivorans</name>
    <dbReference type="NCBI Taxonomy" id="137545"/>
    <lineage>
        <taxon>Bacteria</taxon>
        <taxon>Pseudomonadati</taxon>
        <taxon>Pseudomonadota</taxon>
        <taxon>Gammaproteobacteria</taxon>
        <taxon>Enterobacterales</taxon>
        <taxon>Yersiniaceae</taxon>
        <taxon>Serratia</taxon>
    </lineage>
</organism>
<sequence>MPIQANMHEAKSNLSQLADKAAQGETVIIAKAGKPYVQLVAIKGQTRKPGAARGQFTVPDNFNDGDADITALFEGDE</sequence>
<dbReference type="SUPFAM" id="SSF143120">
    <property type="entry name" value="YefM-like"/>
    <property type="match status" value="1"/>
</dbReference>
<comment type="similarity">
    <text evidence="1">Belongs to the phD/YefM antitoxin family.</text>
</comment>
<protein>
    <submittedName>
        <fullName evidence="3">Antitoxin of toxin-antitoxin stability system</fullName>
    </submittedName>
    <submittedName>
        <fullName evidence="2">Type II toxin-antitoxin system Phd/YefM family antitoxin</fullName>
    </submittedName>
</protein>
<reference evidence="3 4" key="1">
    <citation type="submission" date="2018-06" db="EMBL/GenBank/DDBJ databases">
        <authorList>
            <consortium name="Pathogen Informatics"/>
            <person name="Doyle S."/>
        </authorList>
    </citation>
    <scope>NUCLEOTIDE SEQUENCE [LARGE SCALE GENOMIC DNA]</scope>
    <source>
        <strain evidence="3 4">NCTC11544</strain>
    </source>
</reference>
<dbReference type="NCBIfam" id="TIGR01552">
    <property type="entry name" value="phd_fam"/>
    <property type="match status" value="1"/>
</dbReference>
<dbReference type="Proteomes" id="UP000255529">
    <property type="component" value="Unassembled WGS sequence"/>
</dbReference>
<gene>
    <name evidence="2" type="ORF">AB4M04_00790</name>
    <name evidence="3" type="ORF">NCTC11544_01273</name>
</gene>
<name>A0A2X2JLF3_9GAMM</name>
<evidence type="ECO:0000256" key="1">
    <source>
        <dbReference type="ARBA" id="ARBA00009981"/>
    </source>
</evidence>
<evidence type="ECO:0000313" key="2">
    <source>
        <dbReference type="EMBL" id="MEX3170619.1"/>
    </source>
</evidence>
<dbReference type="Gene3D" id="3.40.1620.10">
    <property type="entry name" value="YefM-like domain"/>
    <property type="match status" value="1"/>
</dbReference>